<comment type="function">
    <text evidence="2">Functions as a ribosomal silencing factor. Interacts with ribosomal protein uL14 (rplN), blocking formation of intersubunit bridge B8. Prevents association of the 30S and 50S ribosomal subunits and the formation of functional ribosomes, thus repressing translation.</text>
</comment>
<gene>
    <name evidence="2 4" type="primary">rsfS</name>
    <name evidence="4" type="ORF">GCM10023092_07030</name>
</gene>
<comment type="subunit">
    <text evidence="2">Interacts with ribosomal protein uL14 (rplN).</text>
</comment>
<keyword evidence="2" id="KW-0963">Cytoplasm</keyword>
<feature type="region of interest" description="Disordered" evidence="3">
    <location>
        <begin position="1"/>
        <end position="21"/>
    </location>
</feature>
<dbReference type="EMBL" id="BAABEZ010000004">
    <property type="protein sequence ID" value="GAA4450695.1"/>
    <property type="molecule type" value="Genomic_DNA"/>
</dbReference>
<evidence type="ECO:0000313" key="5">
    <source>
        <dbReference type="Proteomes" id="UP001501410"/>
    </source>
</evidence>
<comment type="caution">
    <text evidence="4">The sequence shown here is derived from an EMBL/GenBank/DDBJ whole genome shotgun (WGS) entry which is preliminary data.</text>
</comment>
<name>A0ABP8MJV1_9BACT</name>
<dbReference type="Proteomes" id="UP001501410">
    <property type="component" value="Unassembled WGS sequence"/>
</dbReference>
<comment type="subcellular location">
    <subcellularLocation>
        <location evidence="2">Cytoplasm</location>
    </subcellularLocation>
</comment>
<sequence>MNSNKTETLEKATTDSKSASKRLPRLNTNSKIYKTVLKAIEDKKGEHIVSLDLRKIEEAVSDYFIVCEANSNTQISAIAANIEKEVNEQCGEKPYHTQYGQHWTLLDYVNIVIHIFDREQRKFYDIEGLWADAVHAEIS</sequence>
<dbReference type="NCBIfam" id="TIGR00090">
    <property type="entry name" value="rsfS_iojap_ybeB"/>
    <property type="match status" value="1"/>
</dbReference>
<dbReference type="SUPFAM" id="SSF81301">
    <property type="entry name" value="Nucleotidyltransferase"/>
    <property type="match status" value="1"/>
</dbReference>
<keyword evidence="2" id="KW-0678">Repressor</keyword>
<proteinExistence type="inferred from homology"/>
<dbReference type="Pfam" id="PF02410">
    <property type="entry name" value="RsfS"/>
    <property type="match status" value="1"/>
</dbReference>
<comment type="similarity">
    <text evidence="1 2">Belongs to the Iojap/RsfS family.</text>
</comment>
<dbReference type="InterPro" id="IPR004394">
    <property type="entry name" value="Iojap/RsfS/C7orf30"/>
</dbReference>
<keyword evidence="2" id="KW-0810">Translation regulation</keyword>
<evidence type="ECO:0000256" key="3">
    <source>
        <dbReference type="SAM" id="MobiDB-lite"/>
    </source>
</evidence>
<evidence type="ECO:0000256" key="2">
    <source>
        <dbReference type="HAMAP-Rule" id="MF_01477"/>
    </source>
</evidence>
<dbReference type="InterPro" id="IPR043519">
    <property type="entry name" value="NT_sf"/>
</dbReference>
<dbReference type="PANTHER" id="PTHR21043:SF0">
    <property type="entry name" value="MITOCHONDRIAL ASSEMBLY OF RIBOSOMAL LARGE SUBUNIT PROTEIN 1"/>
    <property type="match status" value="1"/>
</dbReference>
<dbReference type="HAMAP" id="MF_01477">
    <property type="entry name" value="Iojap_RsfS"/>
    <property type="match status" value="1"/>
</dbReference>
<protein>
    <recommendedName>
        <fullName evidence="2">Ribosomal silencing factor RsfS</fullName>
    </recommendedName>
</protein>
<dbReference type="Gene3D" id="3.30.460.10">
    <property type="entry name" value="Beta Polymerase, domain 2"/>
    <property type="match status" value="1"/>
</dbReference>
<dbReference type="PANTHER" id="PTHR21043">
    <property type="entry name" value="IOJAP SUPERFAMILY ORTHOLOG"/>
    <property type="match status" value="1"/>
</dbReference>
<keyword evidence="5" id="KW-1185">Reference proteome</keyword>
<evidence type="ECO:0000256" key="1">
    <source>
        <dbReference type="ARBA" id="ARBA00010574"/>
    </source>
</evidence>
<evidence type="ECO:0000313" key="4">
    <source>
        <dbReference type="EMBL" id="GAA4450695.1"/>
    </source>
</evidence>
<reference evidence="5" key="1">
    <citation type="journal article" date="2019" name="Int. J. Syst. Evol. Microbiol.">
        <title>The Global Catalogue of Microorganisms (GCM) 10K type strain sequencing project: providing services to taxonomists for standard genome sequencing and annotation.</title>
        <authorList>
            <consortium name="The Broad Institute Genomics Platform"/>
            <consortium name="The Broad Institute Genome Sequencing Center for Infectious Disease"/>
            <person name="Wu L."/>
            <person name="Ma J."/>
        </authorList>
    </citation>
    <scope>NUCLEOTIDE SEQUENCE [LARGE SCALE GENOMIC DNA]</scope>
    <source>
        <strain evidence="5">JCM 31921</strain>
    </source>
</reference>
<organism evidence="4 5">
    <name type="scientific">Rurimicrobium arvi</name>
    <dbReference type="NCBI Taxonomy" id="2049916"/>
    <lineage>
        <taxon>Bacteria</taxon>
        <taxon>Pseudomonadati</taxon>
        <taxon>Bacteroidota</taxon>
        <taxon>Chitinophagia</taxon>
        <taxon>Chitinophagales</taxon>
        <taxon>Chitinophagaceae</taxon>
        <taxon>Rurimicrobium</taxon>
    </lineage>
</organism>
<dbReference type="RefSeq" id="WP_344822743.1">
    <property type="nucleotide sequence ID" value="NZ_BAABEZ010000004.1"/>
</dbReference>
<accession>A0ABP8MJV1</accession>